<evidence type="ECO:0000313" key="2">
    <source>
        <dbReference type="Proteomes" id="UP000298484"/>
    </source>
</evidence>
<keyword evidence="1" id="KW-0456">Lyase</keyword>
<reference evidence="1 2" key="1">
    <citation type="submission" date="2019-03" db="EMBL/GenBank/DDBJ databases">
        <title>Genome sequence of Lentibacillus salicampi ATCC BAA-719.</title>
        <authorList>
            <person name="Maclea K.S."/>
            <person name="Simoes Junior M."/>
        </authorList>
    </citation>
    <scope>NUCLEOTIDE SEQUENCE [LARGE SCALE GENOMIC DNA]</scope>
    <source>
        <strain evidence="1 2">ATCC BAA-719</strain>
    </source>
</reference>
<dbReference type="EMBL" id="SRHY01000063">
    <property type="protein sequence ID" value="TFJ91261.1"/>
    <property type="molecule type" value="Genomic_DNA"/>
</dbReference>
<dbReference type="GO" id="GO:0016829">
    <property type="term" value="F:lyase activity"/>
    <property type="evidence" value="ECO:0007669"/>
    <property type="project" value="UniProtKB-KW"/>
</dbReference>
<dbReference type="Pfam" id="PF07071">
    <property type="entry name" value="KDGP_aldolase"/>
    <property type="match status" value="1"/>
</dbReference>
<accession>A0A4Y9AA98</accession>
<name>A0A4Y9AA98_9BACI</name>
<dbReference type="Gene3D" id="3.20.20.70">
    <property type="entry name" value="Aldolase class I"/>
    <property type="match status" value="1"/>
</dbReference>
<dbReference type="InterPro" id="IPR013785">
    <property type="entry name" value="Aldolase_TIM"/>
</dbReference>
<gene>
    <name evidence="1" type="ORF">E4U82_18615</name>
</gene>
<proteinExistence type="predicted"/>
<protein>
    <submittedName>
        <fullName evidence="1">Oxo-acid lyase</fullName>
    </submittedName>
</protein>
<dbReference type="OrthoDB" id="6580179at2"/>
<sequence length="239" mass="25683">MMIQKLHDKFLFNFLAQDAENAANVMEAGHGYVVPGITSDNFNSAEGAVKKVKELKSVSNIVSVGLGGSGNVDNWKKVLDIAAASEPGHLNQPFETAAYSLGYLDGKDRQKQLVNALVKPAGEVGKIQLANSGNRIKVEEFISIASNLGIESIKMMPVNGTEHLDELIYLTKVAQANGIRGIEPAGGINASNIKDILAGVKDIEVEFFMPHIFGSTIDKQTGETIPGKVMELYEQVEGL</sequence>
<organism evidence="1 2">
    <name type="scientific">Lentibacillus salicampi</name>
    <dbReference type="NCBI Taxonomy" id="175306"/>
    <lineage>
        <taxon>Bacteria</taxon>
        <taxon>Bacillati</taxon>
        <taxon>Bacillota</taxon>
        <taxon>Bacilli</taxon>
        <taxon>Bacillales</taxon>
        <taxon>Bacillaceae</taxon>
        <taxon>Lentibacillus</taxon>
    </lineage>
</organism>
<comment type="caution">
    <text evidence="1">The sequence shown here is derived from an EMBL/GenBank/DDBJ whole genome shotgun (WGS) entry which is preliminary data.</text>
</comment>
<dbReference type="InterPro" id="IPR010763">
    <property type="entry name" value="DgaF"/>
</dbReference>
<keyword evidence="2" id="KW-1185">Reference proteome</keyword>
<evidence type="ECO:0000313" key="1">
    <source>
        <dbReference type="EMBL" id="TFJ91261.1"/>
    </source>
</evidence>
<dbReference type="AlphaFoldDB" id="A0A4Y9AA98"/>
<dbReference type="Proteomes" id="UP000298484">
    <property type="component" value="Unassembled WGS sequence"/>
</dbReference>